<gene>
    <name evidence="2" type="ORF">RFN29_24575</name>
</gene>
<proteinExistence type="predicted"/>
<feature type="compositionally biased region" description="Basic residues" evidence="1">
    <location>
        <begin position="55"/>
        <end position="68"/>
    </location>
</feature>
<name>A0ABU4Z674_9HYPH</name>
<comment type="caution">
    <text evidence="2">The sequence shown here is derived from an EMBL/GenBank/DDBJ whole genome shotgun (WGS) entry which is preliminary data.</text>
</comment>
<evidence type="ECO:0000313" key="2">
    <source>
        <dbReference type="EMBL" id="MDX8494749.1"/>
    </source>
</evidence>
<feature type="region of interest" description="Disordered" evidence="1">
    <location>
        <begin position="49"/>
        <end position="77"/>
    </location>
</feature>
<keyword evidence="3" id="KW-1185">Reference proteome</keyword>
<evidence type="ECO:0000313" key="3">
    <source>
        <dbReference type="Proteomes" id="UP001271249"/>
    </source>
</evidence>
<sequence length="100" mass="11873">MVCINCRGVFHNRPFKYYFCSKICWEDASKNIPWSILSDDVEPLDYPVKATTSPRHPRFPRQRKRTPRPVKPDDDYRWLVDQPGTEAADTVCRFEQPKAW</sequence>
<evidence type="ECO:0000256" key="1">
    <source>
        <dbReference type="SAM" id="MobiDB-lite"/>
    </source>
</evidence>
<accession>A0ABU4Z674</accession>
<dbReference type="EMBL" id="JAVIJC010000030">
    <property type="protein sequence ID" value="MDX8494749.1"/>
    <property type="molecule type" value="Genomic_DNA"/>
</dbReference>
<dbReference type="Proteomes" id="UP001271249">
    <property type="component" value="Unassembled WGS sequence"/>
</dbReference>
<reference evidence="2 3" key="1">
    <citation type="submission" date="2023-08" db="EMBL/GenBank/DDBJ databases">
        <title>Implementing the SeqCode for naming new Mesorhizobium species isolated from Vachellia karroo root nodules.</title>
        <authorList>
            <person name="Van Lill M."/>
        </authorList>
    </citation>
    <scope>NUCLEOTIDE SEQUENCE [LARGE SCALE GENOMIC DNA]</scope>
    <source>
        <strain evidence="2 3">VK22B</strain>
    </source>
</reference>
<organism evidence="2 3">
    <name type="scientific">Mesorhizobium captivum</name>
    <dbReference type="NCBI Taxonomy" id="3072319"/>
    <lineage>
        <taxon>Bacteria</taxon>
        <taxon>Pseudomonadati</taxon>
        <taxon>Pseudomonadota</taxon>
        <taxon>Alphaproteobacteria</taxon>
        <taxon>Hyphomicrobiales</taxon>
        <taxon>Phyllobacteriaceae</taxon>
        <taxon>Mesorhizobium</taxon>
    </lineage>
</organism>
<dbReference type="RefSeq" id="WP_320228547.1">
    <property type="nucleotide sequence ID" value="NZ_JAVIJC010000030.1"/>
</dbReference>
<protein>
    <submittedName>
        <fullName evidence="2">Uncharacterized protein</fullName>
    </submittedName>
</protein>